<dbReference type="GO" id="GO:0016298">
    <property type="term" value="F:lipase activity"/>
    <property type="evidence" value="ECO:0007669"/>
    <property type="project" value="InterPro"/>
</dbReference>
<comment type="subcellular location">
    <subcellularLocation>
        <location evidence="1">Secreted</location>
    </subcellularLocation>
</comment>
<evidence type="ECO:0000313" key="6">
    <source>
        <dbReference type="EMBL" id="CAG9861215.1"/>
    </source>
</evidence>
<keyword evidence="3" id="KW-0964">Secreted</keyword>
<reference evidence="6" key="1">
    <citation type="submission" date="2022-01" db="EMBL/GenBank/DDBJ databases">
        <authorList>
            <person name="King R."/>
        </authorList>
    </citation>
    <scope>NUCLEOTIDE SEQUENCE</scope>
</reference>
<dbReference type="InterPro" id="IPR013818">
    <property type="entry name" value="Lipase"/>
</dbReference>
<dbReference type="GO" id="GO:0005615">
    <property type="term" value="C:extracellular space"/>
    <property type="evidence" value="ECO:0007669"/>
    <property type="project" value="TreeGrafter"/>
</dbReference>
<feature type="domain" description="Lipase" evidence="5">
    <location>
        <begin position="17"/>
        <end position="290"/>
    </location>
</feature>
<evidence type="ECO:0000313" key="7">
    <source>
        <dbReference type="Proteomes" id="UP001153712"/>
    </source>
</evidence>
<name>A0A9N9TMX1_PHYSR</name>
<evidence type="ECO:0000256" key="1">
    <source>
        <dbReference type="ARBA" id="ARBA00004613"/>
    </source>
</evidence>
<keyword evidence="7" id="KW-1185">Reference proteome</keyword>
<gene>
    <name evidence="6" type="ORF">PHYEVI_LOCUS7558</name>
</gene>
<dbReference type="Proteomes" id="UP001153712">
    <property type="component" value="Chromosome 4"/>
</dbReference>
<dbReference type="Gene3D" id="3.40.50.1820">
    <property type="entry name" value="alpha/beta hydrolase"/>
    <property type="match status" value="1"/>
</dbReference>
<comment type="similarity">
    <text evidence="2 4">Belongs to the AB hydrolase superfamily. Lipase family.</text>
</comment>
<dbReference type="PANTHER" id="PTHR11610">
    <property type="entry name" value="LIPASE"/>
    <property type="match status" value="1"/>
</dbReference>
<protein>
    <recommendedName>
        <fullName evidence="5">Lipase domain-containing protein</fullName>
    </recommendedName>
</protein>
<accession>A0A9N9TMX1</accession>
<evidence type="ECO:0000256" key="4">
    <source>
        <dbReference type="RuleBase" id="RU004262"/>
    </source>
</evidence>
<dbReference type="InterPro" id="IPR000734">
    <property type="entry name" value="TAG_lipase"/>
</dbReference>
<dbReference type="InterPro" id="IPR029058">
    <property type="entry name" value="AB_hydrolase_fold"/>
</dbReference>
<dbReference type="AlphaFoldDB" id="A0A9N9TMX1"/>
<proteinExistence type="inferred from homology"/>
<dbReference type="Pfam" id="PF00151">
    <property type="entry name" value="Lipase"/>
    <property type="match status" value="1"/>
</dbReference>
<evidence type="ECO:0000256" key="3">
    <source>
        <dbReference type="ARBA" id="ARBA00022525"/>
    </source>
</evidence>
<evidence type="ECO:0000259" key="5">
    <source>
        <dbReference type="Pfam" id="PF00151"/>
    </source>
</evidence>
<dbReference type="PANTHER" id="PTHR11610:SF190">
    <property type="entry name" value="VITELLOGENIN-3-LIKE PROTEIN"/>
    <property type="match status" value="1"/>
</dbReference>
<dbReference type="OrthoDB" id="199913at2759"/>
<dbReference type="GO" id="GO:0016042">
    <property type="term" value="P:lipid catabolic process"/>
    <property type="evidence" value="ECO:0007669"/>
    <property type="project" value="TreeGrafter"/>
</dbReference>
<evidence type="ECO:0000256" key="2">
    <source>
        <dbReference type="ARBA" id="ARBA00010701"/>
    </source>
</evidence>
<dbReference type="EMBL" id="OU900097">
    <property type="protein sequence ID" value="CAG9861215.1"/>
    <property type="molecule type" value="Genomic_DNA"/>
</dbReference>
<dbReference type="SUPFAM" id="SSF53474">
    <property type="entry name" value="alpha/beta-Hydrolases"/>
    <property type="match status" value="1"/>
</dbReference>
<sequence>MILKQLFYILFTISSTSTRELKLKSYFFSTLNPSEGIQLDMSDPVQVAEVPFINDKETFIYVHGRNDDVLSIASSGQQLKYTLLLNHDINIFLVDWSNIANRFFYPSVINEVDDVGKALGDSVWSMVENNGLMLANVTMAGNAIGAHVVGVAGRELDGAVKQIIGLAPTEPGFFFESSPRISNTSAKFVEVIHTSGVLLAHAGPLGHADYFPNGGQLQPMCITKILGSCSEKMALTYYLESLLNGKYIALNCMNYDSFRNNVCEDKPASWMGGYGLDKDARGLYFLDTNNYPPYAKYRN</sequence>
<organism evidence="6 7">
    <name type="scientific">Phyllotreta striolata</name>
    <name type="common">Striped flea beetle</name>
    <name type="synonym">Crioceris striolata</name>
    <dbReference type="NCBI Taxonomy" id="444603"/>
    <lineage>
        <taxon>Eukaryota</taxon>
        <taxon>Metazoa</taxon>
        <taxon>Ecdysozoa</taxon>
        <taxon>Arthropoda</taxon>
        <taxon>Hexapoda</taxon>
        <taxon>Insecta</taxon>
        <taxon>Pterygota</taxon>
        <taxon>Neoptera</taxon>
        <taxon>Endopterygota</taxon>
        <taxon>Coleoptera</taxon>
        <taxon>Polyphaga</taxon>
        <taxon>Cucujiformia</taxon>
        <taxon>Chrysomeloidea</taxon>
        <taxon>Chrysomelidae</taxon>
        <taxon>Galerucinae</taxon>
        <taxon>Alticini</taxon>
        <taxon>Phyllotreta</taxon>
    </lineage>
</organism>